<feature type="region of interest" description="Disordered" evidence="1">
    <location>
        <begin position="339"/>
        <end position="376"/>
    </location>
</feature>
<dbReference type="Proteomes" id="UP000253204">
    <property type="component" value="Unassembled WGS sequence"/>
</dbReference>
<dbReference type="InterPro" id="IPR041047">
    <property type="entry name" value="LPD1"/>
</dbReference>
<organism evidence="3 4">
    <name type="scientific">Vreelandella rituensis</name>
    <dbReference type="NCBI Taxonomy" id="2282306"/>
    <lineage>
        <taxon>Bacteria</taxon>
        <taxon>Pseudomonadati</taxon>
        <taxon>Pseudomonadota</taxon>
        <taxon>Gammaproteobacteria</taxon>
        <taxon>Oceanospirillales</taxon>
        <taxon>Halomonadaceae</taxon>
        <taxon>Vreelandella</taxon>
    </lineage>
</organism>
<evidence type="ECO:0000313" key="3">
    <source>
        <dbReference type="EMBL" id="RCV93726.1"/>
    </source>
</evidence>
<keyword evidence="4" id="KW-1185">Reference proteome</keyword>
<feature type="domain" description="Large polyvalent protein-associated" evidence="2">
    <location>
        <begin position="1310"/>
        <end position="1413"/>
    </location>
</feature>
<dbReference type="EMBL" id="QPIJ01000001">
    <property type="protein sequence ID" value="RCV93726.1"/>
    <property type="molecule type" value="Genomic_DNA"/>
</dbReference>
<gene>
    <name evidence="3" type="ORF">DU506_00810</name>
</gene>
<name>A0A368UAR5_9GAMM</name>
<dbReference type="RefSeq" id="WP_114485054.1">
    <property type="nucleotide sequence ID" value="NZ_CBCSHM010000007.1"/>
</dbReference>
<dbReference type="Pfam" id="PF18796">
    <property type="entry name" value="LPD1"/>
    <property type="match status" value="1"/>
</dbReference>
<comment type="caution">
    <text evidence="3">The sequence shown here is derived from an EMBL/GenBank/DDBJ whole genome shotgun (WGS) entry which is preliminary data.</text>
</comment>
<evidence type="ECO:0000313" key="4">
    <source>
        <dbReference type="Proteomes" id="UP000253204"/>
    </source>
</evidence>
<accession>A0A368UAR5</accession>
<evidence type="ECO:0000259" key="2">
    <source>
        <dbReference type="Pfam" id="PF18796"/>
    </source>
</evidence>
<protein>
    <recommendedName>
        <fullName evidence="2">Large polyvalent protein-associated domain-containing protein</fullName>
    </recommendedName>
</protein>
<sequence length="1565" mass="176212">MAKRIGDEGMILPGAPKLMFDNAVKLGDGVHAHISQMLSTSLDIDEYDLAEQSSKDLTPEQQRSLEEWQKITSKSRMLPKLSFQELMDENLPLPFLATLKAVRDALPARPFIPDPRLIIQYTELIEAAADWETRKLEELRQFADLFRNDDGSMSEEAYRDMHLSLVLSFMINGGVYTLGKDPVVAERLFFEEDSPYGSMPLARRQRIYGGEPRAKLSAATSIIERFKEETSSTTLRTAQRNHIDLLNNQTPWEQRSQKKMVRNKLSDLDDLVRLSRFTTNRPFQEVIDDGKIHSSRRRRLFTGMKDVYALPDADDEPDSPVPLIDRGVYAAGALGLKPKSAEVGRDDPDNEEPAELPLGTPVDEDGNPYSQPRRPERLDLSSMVDDIDIDGEEDQSEEAALADFRFLIDDMGFRALQLGNYVPQKMRRFLTGEVYRAVHDQAEILDILPTQVALGNPLPDELNTGEIVEAQNYAHKSLGLAFGARGSGIKGAAHYEPGSHILAATRDKGAGSFLHESGHALDFSIASRICNLDEVKSQFDDKSIARVTGRKVGTGVITLSEAFAMFWTMATNKHVQRGHAMPTDQEVTQFASRLLKPEYNTPEYLDLIKGFSDVMRSIYAEEVSDDHLMREHASSLARDAQVNIRHLEELLIALIQSRDGTDDKEISKDDALSILVKEDLWPASNQDDDGLEFIASLTFANSSALNRIQKLLGTEIAKGIFQATRRDPHPTTVNAIIQPITDSVRAITWRAKLLLKAKDAPVWPSESGQRLLEEEREKHLKDHDGKVTKSFQFGWRSMQVAEYLRNVPTEDHEIVDTILWSIGYHDRLANDAEQSKKWELENPTPHDMESTVAVRPSPIVLMGTGTASANLFVELRCATTTTNKSADLAEATLGLHRALTSQDVQINENRLTLHPRLLHRLNQDINHRLAYLLDNGFYHEHALIESLGIEESLTDRIHPSIPSDKAAAALRDPDTLEALRQKIIDGDSLGEKVPYISSTWALAALLARTDLLREKVQPCLAEATPALQYAGLIEQLADCRDWLTNFRHITDDQSIAEQAATMDGYLAPYQALTDTPGDRLSELERERFQRELRSKFESKFQSLLRRARDFDSTQLVPAMEIYKQGRATNWIIDHLTEMSLYPGRDHPYYPSQDERMQRVLARPYQDGLRKLADVCQTYGNQFAYMEANERLHLLEDALGVTIDWTPERAKEMLLSNKFEAVHTNFSRPHDVVQHETPDQWWTRVLQTGSSRMHRSEMRGGEANTLALIRRDYRKDCVKDFPQYQVSRMARSSAVRDGRDLGLNGYMRKGSPKYWAEPVELFARSFETYGYDKLGKGPTYLVSVVEKDRQQRALDAIDTKLAKLTLQRDGGFSHYESDIYLRTPTDYSHNYPSGAQREQLPEVYAPLVKALKPALDMLYPESVALHERVMARKAAEAEAKAESQTNDATVAAIDATPEPEEAHLNHGQVEPLASHDTDISREATPTVELDADHQPERPTAAVDAPSPAEEPQEPEDQTDLPLALQSSLPGDPETNQDMKEQTVPTPENDTSANKVKPLPTQTSLGF</sequence>
<feature type="compositionally biased region" description="Polar residues" evidence="1">
    <location>
        <begin position="1541"/>
        <end position="1565"/>
    </location>
</feature>
<evidence type="ECO:0000256" key="1">
    <source>
        <dbReference type="SAM" id="MobiDB-lite"/>
    </source>
</evidence>
<dbReference type="OrthoDB" id="343736at2"/>
<proteinExistence type="predicted"/>
<feature type="region of interest" description="Disordered" evidence="1">
    <location>
        <begin position="1486"/>
        <end position="1565"/>
    </location>
</feature>
<reference evidence="3 4" key="1">
    <citation type="submission" date="2018-07" db="EMBL/GenBank/DDBJ databases">
        <title>Halomonas rutogse sp. nov., isolated from Lake TangqianCo on Tibetan Plateau.</title>
        <authorList>
            <person name="Lu H."/>
            <person name="Xing P."/>
            <person name="Wu Q."/>
        </authorList>
    </citation>
    <scope>NUCLEOTIDE SEQUENCE [LARGE SCALE GENOMIC DNA]</scope>
    <source>
        <strain evidence="3 4">TQ8S</strain>
    </source>
</reference>